<sequence>MIPRPSIIPEALGRAPSDAHGKKYVSSPSRRNDVDVPIPDYPRDDGPSGRIQERSADLMRTRGYYDYYPMYGTTPSAMPPYGYYNYGPAVTSPGNIYDPYSFWDRYNHYPLNQNIYAIPPGTRFETIPQESTSQDRLQSFEVESITGEGIPYSVRNVSNGKRFVVEYPTATLHHAPAPIYRYHAGASSETALHSPKFPRFSYVGSPSEPVPVLTQSREPTGSTSSYTEGSIHTRSGPHFMNGVDYLDVSTRSRILTWLNNSNSRPIRLRPVGQDRTTLPGAPLRYRIHSLSLR</sequence>
<feature type="compositionally biased region" description="Basic and acidic residues" evidence="1">
    <location>
        <begin position="41"/>
        <end position="52"/>
    </location>
</feature>
<feature type="region of interest" description="Disordered" evidence="1">
    <location>
        <begin position="208"/>
        <end position="234"/>
    </location>
</feature>
<evidence type="ECO:0000313" key="2">
    <source>
        <dbReference type="EMBL" id="KAJ8025486.1"/>
    </source>
</evidence>
<dbReference type="AlphaFoldDB" id="A0A9Q0YTB3"/>
<accession>A0A9Q0YTB3</accession>
<feature type="compositionally biased region" description="Polar residues" evidence="1">
    <location>
        <begin position="213"/>
        <end position="233"/>
    </location>
</feature>
<name>A0A9Q0YTB3_HOLLE</name>
<protein>
    <submittedName>
        <fullName evidence="2">Uncharacterized protein</fullName>
    </submittedName>
</protein>
<organism evidence="2 3">
    <name type="scientific">Holothuria leucospilota</name>
    <name type="common">Black long sea cucumber</name>
    <name type="synonym">Mertensiothuria leucospilota</name>
    <dbReference type="NCBI Taxonomy" id="206669"/>
    <lineage>
        <taxon>Eukaryota</taxon>
        <taxon>Metazoa</taxon>
        <taxon>Echinodermata</taxon>
        <taxon>Eleutherozoa</taxon>
        <taxon>Echinozoa</taxon>
        <taxon>Holothuroidea</taxon>
        <taxon>Aspidochirotacea</taxon>
        <taxon>Aspidochirotida</taxon>
        <taxon>Holothuriidae</taxon>
        <taxon>Holothuria</taxon>
    </lineage>
</organism>
<evidence type="ECO:0000256" key="1">
    <source>
        <dbReference type="SAM" id="MobiDB-lite"/>
    </source>
</evidence>
<keyword evidence="3" id="KW-1185">Reference proteome</keyword>
<gene>
    <name evidence="2" type="ORF">HOLleu_33055</name>
</gene>
<comment type="caution">
    <text evidence="2">The sequence shown here is derived from an EMBL/GenBank/DDBJ whole genome shotgun (WGS) entry which is preliminary data.</text>
</comment>
<evidence type="ECO:0000313" key="3">
    <source>
        <dbReference type="Proteomes" id="UP001152320"/>
    </source>
</evidence>
<dbReference type="Proteomes" id="UP001152320">
    <property type="component" value="Chromosome 17"/>
</dbReference>
<feature type="region of interest" description="Disordered" evidence="1">
    <location>
        <begin position="1"/>
        <end position="52"/>
    </location>
</feature>
<reference evidence="2" key="1">
    <citation type="submission" date="2021-10" db="EMBL/GenBank/DDBJ databases">
        <title>Tropical sea cucumber genome reveals ecological adaptation and Cuvierian tubules defense mechanism.</title>
        <authorList>
            <person name="Chen T."/>
        </authorList>
    </citation>
    <scope>NUCLEOTIDE SEQUENCE</scope>
    <source>
        <strain evidence="2">Nanhai2018</strain>
        <tissue evidence="2">Muscle</tissue>
    </source>
</reference>
<dbReference type="EMBL" id="JAIZAY010000017">
    <property type="protein sequence ID" value="KAJ8025486.1"/>
    <property type="molecule type" value="Genomic_DNA"/>
</dbReference>
<proteinExistence type="predicted"/>